<dbReference type="Proteomes" id="UP000264056">
    <property type="component" value="Unassembled WGS sequence"/>
</dbReference>
<dbReference type="RefSeq" id="WP_116877588.1">
    <property type="nucleotide sequence ID" value="NZ_CP031733.1"/>
</dbReference>
<accession>A0A372KPC2</accession>
<feature type="domain" description="HTH cro/C1-type" evidence="1">
    <location>
        <begin position="14"/>
        <end position="66"/>
    </location>
</feature>
<dbReference type="OrthoDB" id="2241897at2"/>
<dbReference type="SUPFAM" id="SSF47413">
    <property type="entry name" value="lambda repressor-like DNA-binding domains"/>
    <property type="match status" value="1"/>
</dbReference>
<dbReference type="NCBIfam" id="TIGR01716">
    <property type="entry name" value="RGG_Cterm"/>
    <property type="match status" value="1"/>
</dbReference>
<dbReference type="InterPro" id="IPR010982">
    <property type="entry name" value="Lambda_DNA-bd_dom_sf"/>
</dbReference>
<dbReference type="InterPro" id="IPR053163">
    <property type="entry name" value="HTH-type_regulator_Rgg"/>
</dbReference>
<evidence type="ECO:0000313" key="5">
    <source>
        <dbReference type="Proteomes" id="UP000246115"/>
    </source>
</evidence>
<name>A0A372KPC2_9STRE</name>
<dbReference type="EMBL" id="QVQY01000007">
    <property type="protein sequence ID" value="RFU51310.1"/>
    <property type="molecule type" value="Genomic_DNA"/>
</dbReference>
<dbReference type="Proteomes" id="UP000262901">
    <property type="component" value="Unassembled WGS sequence"/>
</dbReference>
<reference evidence="2" key="4">
    <citation type="journal article" date="2019" name="Int. J. Syst. Evol. Microbiol.">
        <title>Streptococcus chenjunshii sp. nov. isolated from feces of Tibetan antelopes.</title>
        <authorList>
            <person name="Tian Z."/>
            <person name="Lu S."/>
            <person name="Jin D."/>
            <person name="Yang J."/>
            <person name="Pu J."/>
            <person name="Lai X.H."/>
            <person name="Bai X.N."/>
            <person name="Wu X.M."/>
            <person name="Li J."/>
            <person name="Wang S."/>
            <person name="Xu J."/>
        </authorList>
    </citation>
    <scope>NUCLEOTIDE SEQUENCE</scope>
    <source>
        <strain evidence="2">Z15</strain>
    </source>
</reference>
<dbReference type="Proteomes" id="UP000246115">
    <property type="component" value="Chromosome"/>
</dbReference>
<evidence type="ECO:0000313" key="4">
    <source>
        <dbReference type="EMBL" id="RFU53816.1"/>
    </source>
</evidence>
<dbReference type="CDD" id="cd00093">
    <property type="entry name" value="HTH_XRE"/>
    <property type="match status" value="1"/>
</dbReference>
<reference evidence="5" key="3">
    <citation type="submission" date="2018-08" db="EMBL/GenBank/DDBJ databases">
        <title>Streptococcus chenjunshii sp. nov., isolated from stools sample of the Tibetan antelope in the Qinghai-Tibet plateau, China.</title>
        <authorList>
            <person name="Tian Z."/>
        </authorList>
    </citation>
    <scope>NUCLEOTIDE SEQUENCE [LARGE SCALE GENOMIC DNA]</scope>
    <source>
        <strain evidence="5">Z15</strain>
    </source>
</reference>
<reference evidence="3 7" key="1">
    <citation type="submission" date="2018-08" db="EMBL/GenBank/DDBJ databases">
        <title>Draft genome of Streptococcus sp .nov. Z2.</title>
        <authorList>
            <person name="Tian Z."/>
        </authorList>
    </citation>
    <scope>NUCLEOTIDE SEQUENCE [LARGE SCALE GENOMIC DNA]</scope>
    <source>
        <strain evidence="3 7">Z2</strain>
    </source>
</reference>
<organism evidence="4 6">
    <name type="scientific">Streptococcus chenjunshii</name>
    <dbReference type="NCBI Taxonomy" id="2173853"/>
    <lineage>
        <taxon>Bacteria</taxon>
        <taxon>Bacillati</taxon>
        <taxon>Bacillota</taxon>
        <taxon>Bacilli</taxon>
        <taxon>Lactobacillales</taxon>
        <taxon>Streptococcaceae</taxon>
        <taxon>Streptococcus</taxon>
    </lineage>
</organism>
<dbReference type="SMART" id="SM00530">
    <property type="entry name" value="HTH_XRE"/>
    <property type="match status" value="1"/>
</dbReference>
<sequence length="289" mass="34038">MNEKKSIELGELYKELRMARGLRLKDIAQDNLSIPQLSRFENGQTMLAADKLLLAISAIHMSFAEFGHAVNNYETTDFFKMGSRIMNLHQDQDIEGLKQLLEDYKDYETYDVYNRLNLLVIKDSIHSLDNSYTIEKEEVEFLTQYLYSIEEWTEYELYIFGNTMSFLSNEDLIFLAKAFVERDKFYHSIPSHDSTAKLTLLNIIAELIERNAFYYVSHFTNILESLITYQDMFIITTINFFKLIVNYIKGEQKNKQKIRDYLLALETLGNTQLADFFATKFRHYTKVIL</sequence>
<evidence type="ECO:0000313" key="2">
    <source>
        <dbReference type="EMBL" id="AXQ77800.1"/>
    </source>
</evidence>
<dbReference type="GO" id="GO:0003677">
    <property type="term" value="F:DNA binding"/>
    <property type="evidence" value="ECO:0007669"/>
    <property type="project" value="InterPro"/>
</dbReference>
<dbReference type="KEGG" id="schj:DDV21_001285"/>
<evidence type="ECO:0000313" key="6">
    <source>
        <dbReference type="Proteomes" id="UP000262901"/>
    </source>
</evidence>
<dbReference type="EMBL" id="CP031733">
    <property type="protein sequence ID" value="AXQ77800.1"/>
    <property type="molecule type" value="Genomic_DNA"/>
</dbReference>
<dbReference type="InterPro" id="IPR001387">
    <property type="entry name" value="Cro/C1-type_HTH"/>
</dbReference>
<proteinExistence type="predicted"/>
<dbReference type="Pfam" id="PF21259">
    <property type="entry name" value="Rgg_C"/>
    <property type="match status" value="1"/>
</dbReference>
<dbReference type="Gene3D" id="1.25.40.400">
    <property type="match status" value="1"/>
</dbReference>
<evidence type="ECO:0000313" key="7">
    <source>
        <dbReference type="Proteomes" id="UP000264056"/>
    </source>
</evidence>
<dbReference type="InterPro" id="IPR010057">
    <property type="entry name" value="Transcription_activator_Rgg_C"/>
</dbReference>
<accession>A0A346N9V5</accession>
<keyword evidence="7" id="KW-1185">Reference proteome</keyword>
<dbReference type="PROSITE" id="PS50943">
    <property type="entry name" value="HTH_CROC1"/>
    <property type="match status" value="1"/>
</dbReference>
<reference evidence="4 6" key="2">
    <citation type="submission" date="2018-08" db="EMBL/GenBank/DDBJ databases">
        <title>Draft genome of Streptococcus sp. nov. Z1.</title>
        <authorList>
            <person name="Tian Z."/>
        </authorList>
    </citation>
    <scope>NUCLEOTIDE SEQUENCE [LARGE SCALE GENOMIC DNA]</scope>
    <source>
        <strain evidence="4">Z1</strain>
        <strain evidence="6">Z1(2018)</strain>
    </source>
</reference>
<evidence type="ECO:0000259" key="1">
    <source>
        <dbReference type="PROSITE" id="PS50943"/>
    </source>
</evidence>
<dbReference type="EMBL" id="QVQZ01000003">
    <property type="protein sequence ID" value="RFU53816.1"/>
    <property type="molecule type" value="Genomic_DNA"/>
</dbReference>
<dbReference type="PANTHER" id="PTHR37038:SF12">
    <property type="entry name" value="TRANSCRIPTIONAL REGULATOR"/>
    <property type="match status" value="1"/>
</dbReference>
<evidence type="ECO:0000313" key="3">
    <source>
        <dbReference type="EMBL" id="RFU51310.1"/>
    </source>
</evidence>
<gene>
    <name evidence="2" type="ORF">DDV21_001285</name>
    <name evidence="3" type="ORF">DDV22_03940</name>
    <name evidence="4" type="ORF">DDV23_02810</name>
</gene>
<dbReference type="PANTHER" id="PTHR37038">
    <property type="entry name" value="TRANSCRIPTIONAL REGULATOR-RELATED"/>
    <property type="match status" value="1"/>
</dbReference>
<protein>
    <submittedName>
        <fullName evidence="4">Rgg/GadR/MutR family transcriptional regulator</fullName>
    </submittedName>
</protein>
<dbReference type="AlphaFoldDB" id="A0A372KPC2"/>